<keyword evidence="2" id="KW-0805">Transcription regulation</keyword>
<organism evidence="7 8">
    <name type="scientific">Dibothriocephalus latus</name>
    <name type="common">Fish tapeworm</name>
    <name type="synonym">Diphyllobothrium latum</name>
    <dbReference type="NCBI Taxonomy" id="60516"/>
    <lineage>
        <taxon>Eukaryota</taxon>
        <taxon>Metazoa</taxon>
        <taxon>Spiralia</taxon>
        <taxon>Lophotrochozoa</taxon>
        <taxon>Platyhelminthes</taxon>
        <taxon>Cestoda</taxon>
        <taxon>Eucestoda</taxon>
        <taxon>Diphyllobothriidea</taxon>
        <taxon>Diphyllobothriidae</taxon>
        <taxon>Dibothriocephalus</taxon>
    </lineage>
</organism>
<dbReference type="EMBL" id="UYRU01081895">
    <property type="protein sequence ID" value="VDN32253.1"/>
    <property type="molecule type" value="Genomic_DNA"/>
</dbReference>
<keyword evidence="3" id="KW-0804">Transcription</keyword>
<proteinExistence type="predicted"/>
<feature type="region of interest" description="Disordered" evidence="5">
    <location>
        <begin position="342"/>
        <end position="377"/>
    </location>
</feature>
<evidence type="ECO:0000256" key="2">
    <source>
        <dbReference type="ARBA" id="ARBA00023015"/>
    </source>
</evidence>
<dbReference type="AlphaFoldDB" id="A0A3P7N690"/>
<feature type="compositionally biased region" description="Polar residues" evidence="5">
    <location>
        <begin position="355"/>
        <end position="364"/>
    </location>
</feature>
<accession>A0A3P7N690</accession>
<comment type="subcellular location">
    <subcellularLocation>
        <location evidence="1">Nucleus</location>
    </subcellularLocation>
</comment>
<dbReference type="PANTHER" id="PTHR45805">
    <property type="entry name" value="NUCLEAR HORMONE RECEPTOR HR3-RELATED"/>
    <property type="match status" value="1"/>
</dbReference>
<reference evidence="7 8" key="1">
    <citation type="submission" date="2018-11" db="EMBL/GenBank/DDBJ databases">
        <authorList>
            <consortium name="Pathogen Informatics"/>
        </authorList>
    </citation>
    <scope>NUCLEOTIDE SEQUENCE [LARGE SCALE GENOMIC DNA]</scope>
</reference>
<feature type="region of interest" description="Disordered" evidence="5">
    <location>
        <begin position="454"/>
        <end position="474"/>
    </location>
</feature>
<evidence type="ECO:0000256" key="4">
    <source>
        <dbReference type="ARBA" id="ARBA00023170"/>
    </source>
</evidence>
<feature type="region of interest" description="Disordered" evidence="5">
    <location>
        <begin position="175"/>
        <end position="195"/>
    </location>
</feature>
<gene>
    <name evidence="7" type="ORF">DILT_LOCUS15934</name>
</gene>
<keyword evidence="4" id="KW-0675">Receptor</keyword>
<dbReference type="SUPFAM" id="SSF48508">
    <property type="entry name" value="Nuclear receptor ligand-binding domain"/>
    <property type="match status" value="1"/>
</dbReference>
<feature type="compositionally biased region" description="Low complexity" evidence="5">
    <location>
        <begin position="365"/>
        <end position="377"/>
    </location>
</feature>
<feature type="compositionally biased region" description="Polar residues" evidence="5">
    <location>
        <begin position="142"/>
        <end position="161"/>
    </location>
</feature>
<dbReference type="InterPro" id="IPR035500">
    <property type="entry name" value="NHR-like_dom_sf"/>
</dbReference>
<feature type="compositionally biased region" description="Basic and acidic residues" evidence="5">
    <location>
        <begin position="456"/>
        <end position="467"/>
    </location>
</feature>
<evidence type="ECO:0000256" key="3">
    <source>
        <dbReference type="ARBA" id="ARBA00023163"/>
    </source>
</evidence>
<evidence type="ECO:0000259" key="6">
    <source>
        <dbReference type="PROSITE" id="PS51843"/>
    </source>
</evidence>
<name>A0A3P7N690_DIBLA</name>
<feature type="domain" description="NR LBD" evidence="6">
    <location>
        <begin position="1"/>
        <end position="112"/>
    </location>
</feature>
<dbReference type="Proteomes" id="UP000281553">
    <property type="component" value="Unassembled WGS sequence"/>
</dbReference>
<dbReference type="GO" id="GO:0005634">
    <property type="term" value="C:nucleus"/>
    <property type="evidence" value="ECO:0007669"/>
    <property type="project" value="UniProtKB-SubCell"/>
</dbReference>
<feature type="region of interest" description="Disordered" evidence="5">
    <location>
        <begin position="238"/>
        <end position="259"/>
    </location>
</feature>
<keyword evidence="8" id="KW-1185">Reference proteome</keyword>
<dbReference type="InterPro" id="IPR000536">
    <property type="entry name" value="Nucl_hrmn_rcpt_lig-bd"/>
</dbReference>
<feature type="region of interest" description="Disordered" evidence="5">
    <location>
        <begin position="123"/>
        <end position="161"/>
    </location>
</feature>
<dbReference type="Gene3D" id="1.10.565.10">
    <property type="entry name" value="Retinoid X Receptor"/>
    <property type="match status" value="1"/>
</dbReference>
<dbReference type="GO" id="GO:0010468">
    <property type="term" value="P:regulation of gene expression"/>
    <property type="evidence" value="ECO:0007669"/>
    <property type="project" value="UniProtKB-ARBA"/>
</dbReference>
<evidence type="ECO:0000313" key="8">
    <source>
        <dbReference type="Proteomes" id="UP000281553"/>
    </source>
</evidence>
<feature type="compositionally biased region" description="Low complexity" evidence="5">
    <location>
        <begin position="123"/>
        <end position="141"/>
    </location>
</feature>
<dbReference type="OrthoDB" id="6270856at2759"/>
<evidence type="ECO:0000256" key="5">
    <source>
        <dbReference type="SAM" id="MobiDB-lite"/>
    </source>
</evidence>
<evidence type="ECO:0000256" key="1">
    <source>
        <dbReference type="ARBA" id="ARBA00004123"/>
    </source>
</evidence>
<sequence>MVCMMFEFAENFCALGLNDVEIGLFCAVVLTKPDRPGLSDPPKIAIIQDRLLTALRLQLEKSSAQNGRLAQVVLAINQLTSLGQAAQLSIRWYRENWYRTTLAPLYAEIYDVPHEEAAVAAATTSTVQTTTNTTRTSSETVRQQQQAPTSPTQVNSGQDYRSSLCGEFSTAGYNVGYPSSDDNPVDFGSSPNPQTVVHHQYQRTEDAARFALRAQERQQLDALRQSHNFYSEFMSNFDQPARSQQPQQPEQQTQAHKQQQEVFLSVSSEPVYVEEPMQAVEESVPIQPSAGTYDPGFNAFSTDMAVVEKQLSPVAEQRPPLIKLEPETGVYAQSIEAMGLKIEPPPVPTMLELPSGTSTSTYPDSQSRSRSLSSPGPLSAASLFTGFENQLSSEMGNAQSLCQLLGVQTEEGNDQEVDSQQVWKSALLALRDRAYNVGVHDSSETDAIRAAYEKQWSSDDGKERNDGEEGNTASTIAVMSILPQVEVCSGATTQPECGAEDDGTPIDPRDLR</sequence>
<dbReference type="PROSITE" id="PS51843">
    <property type="entry name" value="NR_LBD"/>
    <property type="match status" value="1"/>
</dbReference>
<evidence type="ECO:0000313" key="7">
    <source>
        <dbReference type="EMBL" id="VDN32253.1"/>
    </source>
</evidence>
<protein>
    <recommendedName>
        <fullName evidence="6">NR LBD domain-containing protein</fullName>
    </recommendedName>
</protein>
<feature type="region of interest" description="Disordered" evidence="5">
    <location>
        <begin position="489"/>
        <end position="512"/>
    </location>
</feature>
<feature type="compositionally biased region" description="Low complexity" evidence="5">
    <location>
        <begin position="239"/>
        <end position="257"/>
    </location>
</feature>